<feature type="domain" description="Mannosyl-glycoprotein endo-beta-N-acetylglucosamidase-like" evidence="2">
    <location>
        <begin position="168"/>
        <end position="296"/>
    </location>
</feature>
<dbReference type="InterPro" id="IPR002901">
    <property type="entry name" value="MGlyc_endo_b_GlcNAc-like_dom"/>
</dbReference>
<dbReference type="RefSeq" id="WP_237465532.1">
    <property type="nucleotide sequence ID" value="NZ_CAKLDI010000001.1"/>
</dbReference>
<gene>
    <name evidence="3" type="ORF">VST7929_01089</name>
</gene>
<name>A0ABN8DR57_9VIBR</name>
<keyword evidence="4" id="KW-1185">Reference proteome</keyword>
<feature type="chain" id="PRO_5046851149" description="Mannosyl-glycoprotein endo-beta-N-acetylglucosamidase-like domain-containing protein" evidence="1">
    <location>
        <begin position="41"/>
        <end position="317"/>
    </location>
</feature>
<proteinExistence type="predicted"/>
<comment type="caution">
    <text evidence="3">The sequence shown here is derived from an EMBL/GenBank/DDBJ whole genome shotgun (WGS) entry which is preliminary data.</text>
</comment>
<dbReference type="Gene3D" id="1.10.530.10">
    <property type="match status" value="1"/>
</dbReference>
<keyword evidence="1" id="KW-0732">Signal</keyword>
<protein>
    <recommendedName>
        <fullName evidence="2">Mannosyl-glycoprotein endo-beta-N-acetylglucosamidase-like domain-containing protein</fullName>
    </recommendedName>
</protein>
<dbReference type="PANTHER" id="PTHR40572">
    <property type="entry name" value="PROTEIN BAX"/>
    <property type="match status" value="1"/>
</dbReference>
<sequence length="317" mass="35643">MPKNHFRHFLRHFSCHSKMVRLLNLTLLLTFAVCAMPSRADTLPLPPEKINHPYPDVAITELHSAQSLVSYFDKRNYQLNTVYQTRVLPAIFVENLPSNLQALSVPEKTSTYIRLLLPTVVAVNAQILRVRHALLDISQKPKASWSDAEVAWVNALMTHYGVKNNDLNELLLRVDIIPVGMALAQGIDESGWGTSHFAIAGSNLYGEHLPSTGGKYLTTPGGNVKVAAFDNLYAGTASYMHNLNSTQAYREMWQLRQQLRAQKRLTGDALVGALIDYSTRGQAYVDNLRALIHHHQLDHFDRVALTRTNPQVVRFAR</sequence>
<accession>A0ABN8DR57</accession>
<evidence type="ECO:0000259" key="2">
    <source>
        <dbReference type="Pfam" id="PF01832"/>
    </source>
</evidence>
<feature type="signal peptide" evidence="1">
    <location>
        <begin position="1"/>
        <end position="40"/>
    </location>
</feature>
<organism evidence="3 4">
    <name type="scientific">Vibrio stylophorae</name>
    <dbReference type="NCBI Taxonomy" id="659351"/>
    <lineage>
        <taxon>Bacteria</taxon>
        <taxon>Pseudomonadati</taxon>
        <taxon>Pseudomonadota</taxon>
        <taxon>Gammaproteobacteria</taxon>
        <taxon>Vibrionales</taxon>
        <taxon>Vibrionaceae</taxon>
        <taxon>Vibrio</taxon>
    </lineage>
</organism>
<dbReference type="Proteomes" id="UP000838672">
    <property type="component" value="Unassembled WGS sequence"/>
</dbReference>
<dbReference type="InterPro" id="IPR053195">
    <property type="entry name" value="Bax-like"/>
</dbReference>
<evidence type="ECO:0000313" key="3">
    <source>
        <dbReference type="EMBL" id="CAH0533225.1"/>
    </source>
</evidence>
<reference evidence="3" key="1">
    <citation type="submission" date="2021-11" db="EMBL/GenBank/DDBJ databases">
        <authorList>
            <person name="Rodrigo-Torres L."/>
            <person name="Arahal R. D."/>
            <person name="Lucena T."/>
        </authorList>
    </citation>
    <scope>NUCLEOTIDE SEQUENCE</scope>
    <source>
        <strain evidence="3">CECT 7929</strain>
    </source>
</reference>
<dbReference type="PANTHER" id="PTHR40572:SF1">
    <property type="entry name" value="PROTEIN BAX"/>
    <property type="match status" value="1"/>
</dbReference>
<dbReference type="Pfam" id="PF01832">
    <property type="entry name" value="Glucosaminidase"/>
    <property type="match status" value="1"/>
</dbReference>
<dbReference type="EMBL" id="CAKLDI010000001">
    <property type="protein sequence ID" value="CAH0533225.1"/>
    <property type="molecule type" value="Genomic_DNA"/>
</dbReference>
<evidence type="ECO:0000256" key="1">
    <source>
        <dbReference type="SAM" id="SignalP"/>
    </source>
</evidence>
<evidence type="ECO:0000313" key="4">
    <source>
        <dbReference type="Proteomes" id="UP000838672"/>
    </source>
</evidence>